<name>A0A6J5KPN2_9CAUD</name>
<dbReference type="Gene3D" id="1.10.10.60">
    <property type="entry name" value="Homeodomain-like"/>
    <property type="match status" value="1"/>
</dbReference>
<accession>A0A6J5KPN2</accession>
<gene>
    <name evidence="1" type="ORF">UFOVP41_9</name>
</gene>
<protein>
    <recommendedName>
        <fullName evidence="2">Terminase small subunit</fullName>
    </recommendedName>
</protein>
<dbReference type="EMBL" id="LR796168">
    <property type="protein sequence ID" value="CAB4123275.1"/>
    <property type="molecule type" value="Genomic_DNA"/>
</dbReference>
<organism evidence="1">
    <name type="scientific">uncultured Caudovirales phage</name>
    <dbReference type="NCBI Taxonomy" id="2100421"/>
    <lineage>
        <taxon>Viruses</taxon>
        <taxon>Duplodnaviria</taxon>
        <taxon>Heunggongvirae</taxon>
        <taxon>Uroviricota</taxon>
        <taxon>Caudoviricetes</taxon>
        <taxon>Peduoviridae</taxon>
        <taxon>Maltschvirus</taxon>
        <taxon>Maltschvirus maltsch</taxon>
    </lineage>
</organism>
<evidence type="ECO:0008006" key="2">
    <source>
        <dbReference type="Google" id="ProtNLM"/>
    </source>
</evidence>
<evidence type="ECO:0000313" key="1">
    <source>
        <dbReference type="EMBL" id="CAB4123275.1"/>
    </source>
</evidence>
<proteinExistence type="predicted"/>
<reference evidence="1" key="1">
    <citation type="submission" date="2020-04" db="EMBL/GenBank/DDBJ databases">
        <authorList>
            <person name="Chiriac C."/>
            <person name="Salcher M."/>
            <person name="Ghai R."/>
            <person name="Kavagutti S V."/>
        </authorList>
    </citation>
    <scope>NUCLEOTIDE SEQUENCE</scope>
</reference>
<sequence length="163" mass="18470">MRQKLITIQWQMSNTVNANPSEATFTVTNPVGRPSKYDPAYCDKVIELGKLGKSFEQMASMLGVGITTFKRWREEHEEFRTSLEDAQAFAQTWWEDMAQSYLVESKDTEKLNTGLWSRSMAARFPANYSDRVKQEISGPNGTALKTGFVLSFEEPNHDNDSGS</sequence>